<feature type="domain" description="Ricin B lectin" evidence="1">
    <location>
        <begin position="594"/>
        <end position="725"/>
    </location>
</feature>
<dbReference type="CDD" id="cd23497">
    <property type="entry name" value="beta-trefoil_Ricin_MTX-like_rpt1-3"/>
    <property type="match status" value="2"/>
</dbReference>
<feature type="domain" description="Ricin B lectin" evidence="1">
    <location>
        <begin position="450"/>
        <end position="584"/>
    </location>
</feature>
<dbReference type="Gene3D" id="2.80.10.50">
    <property type="match status" value="4"/>
</dbReference>
<dbReference type="RefSeq" id="WP_079940702.1">
    <property type="nucleotide sequence ID" value="NZ_CP019655.1"/>
</dbReference>
<dbReference type="Pfam" id="PF14200">
    <property type="entry name" value="RicinB_lectin_2"/>
    <property type="match status" value="3"/>
</dbReference>
<accession>A0A2L1U133</accession>
<dbReference type="PROSITE" id="PS50231">
    <property type="entry name" value="RICIN_B_LECTIN"/>
    <property type="match status" value="4"/>
</dbReference>
<evidence type="ECO:0000313" key="3">
    <source>
        <dbReference type="Proteomes" id="UP000239833"/>
    </source>
</evidence>
<organism evidence="2 3">
    <name type="scientific">Paenibacillus larvae subsp. larvae</name>
    <dbReference type="NCBI Taxonomy" id="147375"/>
    <lineage>
        <taxon>Bacteria</taxon>
        <taxon>Bacillati</taxon>
        <taxon>Bacillota</taxon>
        <taxon>Bacilli</taxon>
        <taxon>Bacillales</taxon>
        <taxon>Paenibacillaceae</taxon>
        <taxon>Paenibacillus</taxon>
    </lineage>
</organism>
<feature type="domain" description="Ricin B lectin" evidence="1">
    <location>
        <begin position="734"/>
        <end position="873"/>
    </location>
</feature>
<dbReference type="AlphaFoldDB" id="A0A2L1U133"/>
<reference evidence="3" key="1">
    <citation type="submission" date="2017-02" db="EMBL/GenBank/DDBJ databases">
        <title>Delineation of Paenibacillus larvae strains originating from foulbrood outbreaks.</title>
        <authorList>
            <person name="Beims H."/>
            <person name="Bunk B."/>
            <person name="Sproeer C."/>
            <person name="Mohr K.I."/>
            <person name="Pradella S."/>
            <person name="Guenther G."/>
            <person name="Rohde M."/>
            <person name="von der Ohe W."/>
            <person name="Steinert M."/>
        </authorList>
    </citation>
    <scope>NUCLEOTIDE SEQUENCE [LARGE SCALE GENOMIC DNA]</scope>
    <source>
        <strain evidence="3">Eric_III</strain>
    </source>
</reference>
<evidence type="ECO:0000259" key="1">
    <source>
        <dbReference type="SMART" id="SM00458"/>
    </source>
</evidence>
<name>A0A2L1U133_9BACL</name>
<dbReference type="GeneID" id="64219144"/>
<dbReference type="Proteomes" id="UP000239833">
    <property type="component" value="Chromosome"/>
</dbReference>
<dbReference type="Pfam" id="PF22596">
    <property type="entry name" value="Scabin-like"/>
    <property type="match status" value="1"/>
</dbReference>
<protein>
    <recommendedName>
        <fullName evidence="1">Ricin B lectin domain-containing protein</fullName>
    </recommendedName>
</protein>
<dbReference type="SUPFAM" id="SSF50370">
    <property type="entry name" value="Ricin B-like lectins"/>
    <property type="match status" value="4"/>
</dbReference>
<dbReference type="Gene3D" id="3.90.210.10">
    <property type="entry name" value="Heat-Labile Enterotoxin, subunit A"/>
    <property type="match status" value="1"/>
</dbReference>
<dbReference type="InterPro" id="IPR035992">
    <property type="entry name" value="Ricin_B-like_lectins"/>
</dbReference>
<feature type="domain" description="Ricin B lectin" evidence="1">
    <location>
        <begin position="305"/>
        <end position="440"/>
    </location>
</feature>
<dbReference type="InterPro" id="IPR054695">
    <property type="entry name" value="Pierisin-like_dom"/>
</dbReference>
<gene>
    <name evidence="2" type="ORF">ERICIII_02479</name>
</gene>
<dbReference type="InterPro" id="IPR000772">
    <property type="entry name" value="Ricin_B_lectin"/>
</dbReference>
<dbReference type="SUPFAM" id="SSF56399">
    <property type="entry name" value="ADP-ribosylation"/>
    <property type="match status" value="1"/>
</dbReference>
<evidence type="ECO:0000313" key="2">
    <source>
        <dbReference type="EMBL" id="AVF26631.1"/>
    </source>
</evidence>
<proteinExistence type="predicted"/>
<sequence length="877" mass="100993" precursor="true">MIQKMNAMLKKTILILLVTILLGGSLVPTQGTIHAQPPDNTNGAKAAVLEWIRELSLELLNVYMARSWPIDLMDSGPNWRPEQVKDENGVVKEDRRQRLLRWDRRPPNQILRDGFIPQVTNEEPSLQDTDLFGYVKSNTKSIFVSTTKTKFKQGKRYQPWTPRSSARGIIYQYEIFAPGGIDVNNSFGDRSPWPNQLEVAFPGGIRPEFIRSVRELHDGRIQRIWINRNFQDPGNLEAISASSRTELVNWYPNHPDGNHKDSNVPDTINSYETFNPDADMYGKNGDIPNKEDIPVFKGPRVLPDGEYQIKSRKDTNVLADLPVNQSGTKIHAHRNTGGVNQKWNFVYDSSREAYKIKSSQNPNLLLTWQSQSGNFIIGYEDHGYRDQYWKIERTGDGYYKLRSFYDTNKLLDLEHGNTSNGTPLYAWQENGATSQEWIIAPTTYRPLKDGQYQIQSSLDLYKVVHLTSDQDDAPVQIYQDYLTINQRWNFTYNAAKRAYKITSPNRPEIALAWDSHHSGKIIGATGDYDDQYWRIEKTSDGYYKLRNYKNPQMVLDVPNSNPSNGVQLQAWGDNGTKAQKWGIIPVINQTIEDGEYLISSRIDPNKVADLTSDNKVVTYVNHNGGNQKWKFTFDPTKQAYRVVNVDRPDMAFAWDSHHSGKIIGAIGDYDDQYWRVYKTSDGYFTLRNYKDPKMVLDVPNSNPNNDVQLQAWGDNGTKAQKWSIQRVDVPIIPEGTYNISSKLNYKKVIDKSNSNAVIWQYLNAKSQDWKFEYDSNRKAYKIRSELYQNQGLYYQGKGHKVAIDNIDSPPDENELRKFWIVEYNVQQGAYLIRSAYDPTQVLDLQYSSLDDGNEIITWDPGVDNNRNQLWNLMPRID</sequence>
<dbReference type="SMART" id="SM00458">
    <property type="entry name" value="RICIN"/>
    <property type="match status" value="4"/>
</dbReference>
<dbReference type="EMBL" id="CP019655">
    <property type="protein sequence ID" value="AVF26631.1"/>
    <property type="molecule type" value="Genomic_DNA"/>
</dbReference>